<organism evidence="2 3">
    <name type="scientific">Achromobacter pulmonis</name>
    <dbReference type="NCBI Taxonomy" id="1389932"/>
    <lineage>
        <taxon>Bacteria</taxon>
        <taxon>Pseudomonadati</taxon>
        <taxon>Pseudomonadota</taxon>
        <taxon>Betaproteobacteria</taxon>
        <taxon>Burkholderiales</taxon>
        <taxon>Alcaligenaceae</taxon>
        <taxon>Achromobacter</taxon>
    </lineage>
</organism>
<protein>
    <submittedName>
        <fullName evidence="2">Uncharacterized protein</fullName>
    </submittedName>
</protein>
<reference evidence="2 3" key="1">
    <citation type="submission" date="2020-04" db="EMBL/GenBank/DDBJ databases">
        <authorList>
            <person name="De Canck E."/>
        </authorList>
    </citation>
    <scope>NUCLEOTIDE SEQUENCE [LARGE SCALE GENOMIC DNA]</scope>
    <source>
        <strain evidence="2 3">LMG 26788</strain>
    </source>
</reference>
<dbReference type="AlphaFoldDB" id="A0A6S7CEJ0"/>
<dbReference type="EMBL" id="CADIKZ010000001">
    <property type="protein sequence ID" value="CAB3827415.1"/>
    <property type="molecule type" value="Genomic_DNA"/>
</dbReference>
<feature type="region of interest" description="Disordered" evidence="1">
    <location>
        <begin position="1"/>
        <end position="98"/>
    </location>
</feature>
<gene>
    <name evidence="2" type="ORF">LMG26788_00589</name>
</gene>
<sequence length="98" mass="10162">MNSSDHDNTRNAPPSRPAGSPAARDDAVTPAHDGGGQADTPRDDAQAARRSGQFGADRPASGKPGPAKRRADDAPHPQGPEYEEGGRYPGAREPGSQH</sequence>
<evidence type="ECO:0000256" key="1">
    <source>
        <dbReference type="SAM" id="MobiDB-lite"/>
    </source>
</evidence>
<dbReference type="RefSeq" id="WP_175139999.1">
    <property type="nucleotide sequence ID" value="NZ_CADIKZ010000001.1"/>
</dbReference>
<dbReference type="Proteomes" id="UP000494203">
    <property type="component" value="Unassembled WGS sequence"/>
</dbReference>
<evidence type="ECO:0000313" key="2">
    <source>
        <dbReference type="EMBL" id="CAB3827415.1"/>
    </source>
</evidence>
<name>A0A6S7CEJ0_9BURK</name>
<evidence type="ECO:0000313" key="3">
    <source>
        <dbReference type="Proteomes" id="UP000494203"/>
    </source>
</evidence>
<proteinExistence type="predicted"/>
<feature type="compositionally biased region" description="Low complexity" evidence="1">
    <location>
        <begin position="89"/>
        <end position="98"/>
    </location>
</feature>
<keyword evidence="3" id="KW-1185">Reference proteome</keyword>
<accession>A0A6S7CEJ0</accession>